<reference evidence="6 7" key="1">
    <citation type="submission" date="2016-10" db="EMBL/GenBank/DDBJ databases">
        <title>The Draft Genome Sequence of Actinokineospora bangkokensis 44EHWT reveals the biosynthetic pathway of antifungal compounds Thailandins with unusual extender unit butylmalonyl-CoA.</title>
        <authorList>
            <person name="Greule A."/>
            <person name="Intra B."/>
            <person name="Flemming S."/>
            <person name="Rommel M.G."/>
            <person name="Panbangred W."/>
            <person name="Bechthold A."/>
        </authorList>
    </citation>
    <scope>NUCLEOTIDE SEQUENCE [LARGE SCALE GENOMIC DNA]</scope>
    <source>
        <strain evidence="6 7">44EHW</strain>
    </source>
</reference>
<dbReference type="GO" id="GO:0003677">
    <property type="term" value="F:DNA binding"/>
    <property type="evidence" value="ECO:0007669"/>
    <property type="project" value="UniProtKB-KW"/>
</dbReference>
<dbReference type="PROSITE" id="PS50931">
    <property type="entry name" value="HTH_LYSR"/>
    <property type="match status" value="1"/>
</dbReference>
<evidence type="ECO:0000256" key="3">
    <source>
        <dbReference type="ARBA" id="ARBA00023125"/>
    </source>
</evidence>
<dbReference type="EMBL" id="MKQR01000025">
    <property type="protein sequence ID" value="OLR91342.1"/>
    <property type="molecule type" value="Genomic_DNA"/>
</dbReference>
<dbReference type="STRING" id="1193682.BJP25_27140"/>
<dbReference type="SUPFAM" id="SSF53850">
    <property type="entry name" value="Periplasmic binding protein-like II"/>
    <property type="match status" value="1"/>
</dbReference>
<dbReference type="GO" id="GO:0003700">
    <property type="term" value="F:DNA-binding transcription factor activity"/>
    <property type="evidence" value="ECO:0007669"/>
    <property type="project" value="InterPro"/>
</dbReference>
<dbReference type="Gene3D" id="3.40.190.10">
    <property type="entry name" value="Periplasmic binding protein-like II"/>
    <property type="match status" value="2"/>
</dbReference>
<dbReference type="Pfam" id="PF03466">
    <property type="entry name" value="LysR_substrate"/>
    <property type="match status" value="1"/>
</dbReference>
<organism evidence="6 7">
    <name type="scientific">Actinokineospora bangkokensis</name>
    <dbReference type="NCBI Taxonomy" id="1193682"/>
    <lineage>
        <taxon>Bacteria</taxon>
        <taxon>Bacillati</taxon>
        <taxon>Actinomycetota</taxon>
        <taxon>Actinomycetes</taxon>
        <taxon>Pseudonocardiales</taxon>
        <taxon>Pseudonocardiaceae</taxon>
        <taxon>Actinokineospora</taxon>
    </lineage>
</organism>
<evidence type="ECO:0000256" key="2">
    <source>
        <dbReference type="ARBA" id="ARBA00023015"/>
    </source>
</evidence>
<dbReference type="GO" id="GO:0032993">
    <property type="term" value="C:protein-DNA complex"/>
    <property type="evidence" value="ECO:0007669"/>
    <property type="project" value="TreeGrafter"/>
</dbReference>
<name>A0A1Q9LH23_9PSEU</name>
<gene>
    <name evidence="6" type="ORF">BJP25_27140</name>
</gene>
<keyword evidence="4" id="KW-0804">Transcription</keyword>
<dbReference type="InterPro" id="IPR005119">
    <property type="entry name" value="LysR_subst-bd"/>
</dbReference>
<feature type="domain" description="HTH lysR-type" evidence="5">
    <location>
        <begin position="3"/>
        <end position="60"/>
    </location>
</feature>
<keyword evidence="2" id="KW-0805">Transcription regulation</keyword>
<dbReference type="Gene3D" id="1.10.10.10">
    <property type="entry name" value="Winged helix-like DNA-binding domain superfamily/Winged helix DNA-binding domain"/>
    <property type="match status" value="1"/>
</dbReference>
<evidence type="ECO:0000256" key="4">
    <source>
        <dbReference type="ARBA" id="ARBA00023163"/>
    </source>
</evidence>
<dbReference type="InterPro" id="IPR000847">
    <property type="entry name" value="LysR_HTH_N"/>
</dbReference>
<proteinExistence type="inferred from homology"/>
<evidence type="ECO:0000259" key="5">
    <source>
        <dbReference type="PROSITE" id="PS50931"/>
    </source>
</evidence>
<dbReference type="PRINTS" id="PR00039">
    <property type="entry name" value="HTHLYSR"/>
</dbReference>
<evidence type="ECO:0000256" key="1">
    <source>
        <dbReference type="ARBA" id="ARBA00009437"/>
    </source>
</evidence>
<keyword evidence="3" id="KW-0238">DNA-binding</keyword>
<dbReference type="Pfam" id="PF00126">
    <property type="entry name" value="HTH_1"/>
    <property type="match status" value="1"/>
</dbReference>
<evidence type="ECO:0000313" key="6">
    <source>
        <dbReference type="EMBL" id="OLR91342.1"/>
    </source>
</evidence>
<dbReference type="PANTHER" id="PTHR30346:SF30">
    <property type="entry name" value="SMALL NEUTRAL PROTEASE REGULATORY PROTEIN"/>
    <property type="match status" value="1"/>
</dbReference>
<dbReference type="SUPFAM" id="SSF46785">
    <property type="entry name" value="Winged helix' DNA-binding domain"/>
    <property type="match status" value="1"/>
</dbReference>
<dbReference type="InterPro" id="IPR036388">
    <property type="entry name" value="WH-like_DNA-bd_sf"/>
</dbReference>
<evidence type="ECO:0000313" key="7">
    <source>
        <dbReference type="Proteomes" id="UP000186040"/>
    </source>
</evidence>
<dbReference type="RefSeq" id="WP_075976999.1">
    <property type="nucleotide sequence ID" value="NZ_MKQR01000025.1"/>
</dbReference>
<dbReference type="OrthoDB" id="3171102at2"/>
<protein>
    <recommendedName>
        <fullName evidence="5">HTH lysR-type domain-containing protein</fullName>
    </recommendedName>
</protein>
<dbReference type="Proteomes" id="UP000186040">
    <property type="component" value="Unassembled WGS sequence"/>
</dbReference>
<accession>A0A1Q9LH23</accession>
<sequence length="316" mass="33406">MELEFRHLRIVIAVADEGSITRAAAALKLSQPSLTSQLQRIERELGAPLFDRLRTGVAPTAFGRSVLAKARAVLHGMAALRGEALPAADRPIRLRLGGFPGSLLSVVVPRLVGLPGTTAVHTDPSTAALLAAVRGGRLDAAVVADVHGFEVPPLPGVHRAVVVPREPRFVALPARHPLAHRPVIALADLAGEHWIVDPHEDHGGTAPLRAACRAAGFDPVVAHEISDTSSTRDFVRTGQGVCLAQPTATEGPGLVVRPLVGDPVLRRIDLVWTQPCPISPARLHRAVADAYVELTGRNSGYARWWAEHGAVAGTPA</sequence>
<dbReference type="AlphaFoldDB" id="A0A1Q9LH23"/>
<dbReference type="InterPro" id="IPR036390">
    <property type="entry name" value="WH_DNA-bd_sf"/>
</dbReference>
<keyword evidence="7" id="KW-1185">Reference proteome</keyword>
<comment type="similarity">
    <text evidence="1">Belongs to the LysR transcriptional regulatory family.</text>
</comment>
<comment type="caution">
    <text evidence="6">The sequence shown here is derived from an EMBL/GenBank/DDBJ whole genome shotgun (WGS) entry which is preliminary data.</text>
</comment>
<dbReference type="PANTHER" id="PTHR30346">
    <property type="entry name" value="TRANSCRIPTIONAL DUAL REGULATOR HCAR-RELATED"/>
    <property type="match status" value="1"/>
</dbReference>